<dbReference type="RefSeq" id="WP_092192899.1">
    <property type="nucleotide sequence ID" value="NZ_FOTO01000008.1"/>
</dbReference>
<dbReference type="AlphaFoldDB" id="A0A8G2C3Z8"/>
<sequence length="484" mass="54692">MLNPPVIIGEFSPLSPYLAIGSSASKYATELAAELGSSEEIVSITLMSIFAAAQIGSQCVISKNYRIFLSLFFVIGAPPSAGKSPIVGRFLPLLERLIRTHILLSPEEERRRIARRIIIEKSIKKISKKSSNSRSITERDKSSKEISELMKEEEECVIPCSPILGSMSIQSFVKEMSCRGGYGICIDAEGGILSELNTVPLSKLSPILRSWSNESVEDITKKKQYWVEKTFILMLAMWQVDPLLQVLLNKGFQAIGLIARLLPYLEQNIQPRTGIGSVSEESECWLAEHLESVFVRTENCKSLTGEAPIFHLSVDAQNVLMRFKEYVTRMQGFKMEFEAHQDIAGKLDVQAVRLAMTLHSMDSMNVDNLAIDGNTMTRACRLAIFFAYQAISILHRGPWEERLKEALPLIKSIAEWQSHALQRKFEAENFRRVLGFSKTKCDRLLFWMEDNKWLSCKKTKKRLLSGGSELVEEWVPIVNFQNLC</sequence>
<dbReference type="Pfam" id="PF13148">
    <property type="entry name" value="DUF3987"/>
    <property type="match status" value="1"/>
</dbReference>
<protein>
    <recommendedName>
        <fullName evidence="3">DUF3987 domain-containing protein</fullName>
    </recommendedName>
</protein>
<comment type="caution">
    <text evidence="1">The sequence shown here is derived from an EMBL/GenBank/DDBJ whole genome shotgun (WGS) entry which is preliminary data.</text>
</comment>
<evidence type="ECO:0000313" key="1">
    <source>
        <dbReference type="EMBL" id="SFL88768.1"/>
    </source>
</evidence>
<reference evidence="1 2" key="1">
    <citation type="submission" date="2016-10" db="EMBL/GenBank/DDBJ databases">
        <authorList>
            <person name="Varghese N."/>
            <person name="Submissions S."/>
        </authorList>
    </citation>
    <scope>NUCLEOTIDE SEQUENCE [LARGE SCALE GENOMIC DNA]</scope>
    <source>
        <strain evidence="1 2">DSM 1741</strain>
    </source>
</reference>
<proteinExistence type="predicted"/>
<dbReference type="EMBL" id="FOTO01000008">
    <property type="protein sequence ID" value="SFL88768.1"/>
    <property type="molecule type" value="Genomic_DNA"/>
</dbReference>
<organism evidence="1 2">
    <name type="scientific">Desulfomicrobium norvegicum (strain DSM 1741 / NCIMB 8310)</name>
    <name type="common">Desulfovibrio baculatus (strain Norway 4)</name>
    <name type="synonym">Desulfovibrio desulfuricans (strain Norway 4)</name>
    <dbReference type="NCBI Taxonomy" id="52561"/>
    <lineage>
        <taxon>Bacteria</taxon>
        <taxon>Pseudomonadati</taxon>
        <taxon>Thermodesulfobacteriota</taxon>
        <taxon>Desulfovibrionia</taxon>
        <taxon>Desulfovibrionales</taxon>
        <taxon>Desulfomicrobiaceae</taxon>
        <taxon>Desulfomicrobium</taxon>
    </lineage>
</organism>
<dbReference type="Proteomes" id="UP000199581">
    <property type="component" value="Unassembled WGS sequence"/>
</dbReference>
<evidence type="ECO:0008006" key="3">
    <source>
        <dbReference type="Google" id="ProtNLM"/>
    </source>
</evidence>
<name>A0A8G2C3Z8_DESNO</name>
<evidence type="ECO:0000313" key="2">
    <source>
        <dbReference type="Proteomes" id="UP000199581"/>
    </source>
</evidence>
<dbReference type="OrthoDB" id="9067983at2"/>
<keyword evidence="2" id="KW-1185">Reference proteome</keyword>
<accession>A0A8G2C3Z8</accession>
<gene>
    <name evidence="1" type="ORF">SAMN05421830_108126</name>
</gene>
<dbReference type="InterPro" id="IPR025048">
    <property type="entry name" value="DUF3987"/>
</dbReference>